<reference evidence="3 7" key="1">
    <citation type="submission" date="2015-03" db="EMBL/GenBank/DDBJ databases">
        <authorList>
            <consortium name="Pathogen Informatics"/>
            <person name="Murphy D."/>
        </authorList>
    </citation>
    <scope>NUCLEOTIDE SEQUENCE [LARGE SCALE GENOMIC DNA]</scope>
    <source>
        <strain evidence="3 7">0268S</strain>
    </source>
</reference>
<dbReference type="EMBL" id="CNFU01000053">
    <property type="protein sequence ID" value="CKR01673.1"/>
    <property type="molecule type" value="Genomic_DNA"/>
</dbReference>
<evidence type="ECO:0000313" key="6">
    <source>
        <dbReference type="Proteomes" id="UP000049023"/>
    </source>
</evidence>
<dbReference type="Proteomes" id="UP000300237">
    <property type="component" value="Chromosome"/>
</dbReference>
<gene>
    <name evidence="4" type="ORF">A4S10_00070</name>
    <name evidence="5" type="ORF">DKC2_0063</name>
    <name evidence="2" type="ORF">ERS027661_00451</name>
    <name evidence="3" type="ORF">ERS094118_00650</name>
</gene>
<dbReference type="Proteomes" id="UP000050139">
    <property type="component" value="Unassembled WGS sequence"/>
</dbReference>
<evidence type="ECO:0000313" key="4">
    <source>
        <dbReference type="EMBL" id="OMH57922.1"/>
    </source>
</evidence>
<name>A0A0E7XU33_MYCTX</name>
<evidence type="ECO:0000313" key="2">
    <source>
        <dbReference type="EMBL" id="CKR01673.1"/>
    </source>
</evidence>
<dbReference type="Proteomes" id="UP000049023">
    <property type="component" value="Unassembled WGS sequence"/>
</dbReference>
<evidence type="ECO:0000313" key="3">
    <source>
        <dbReference type="EMBL" id="CLV60942.1"/>
    </source>
</evidence>
<dbReference type="EMBL" id="LR027516">
    <property type="protein sequence ID" value="VCU48263.1"/>
    <property type="molecule type" value="Genomic_DNA"/>
</dbReference>
<evidence type="ECO:0000313" key="5">
    <source>
        <dbReference type="EMBL" id="VCU48263.1"/>
    </source>
</evidence>
<feature type="region of interest" description="Disordered" evidence="1">
    <location>
        <begin position="1"/>
        <end position="65"/>
    </location>
</feature>
<reference evidence="4 8" key="3">
    <citation type="submission" date="2016-04" db="EMBL/GenBank/DDBJ databases">
        <authorList>
            <person name="Bigi M."/>
            <person name="Bigi F."/>
            <person name="Soria M.A."/>
        </authorList>
    </citation>
    <scope>NUCLEOTIDE SEQUENCE [LARGE SCALE GENOMIC DNA]</scope>
    <source>
        <strain evidence="4 8">6548</strain>
    </source>
</reference>
<feature type="compositionally biased region" description="Pro residues" evidence="1">
    <location>
        <begin position="19"/>
        <end position="33"/>
    </location>
</feature>
<dbReference type="AlphaFoldDB" id="A0A0E7XU33"/>
<evidence type="ECO:0000313" key="9">
    <source>
        <dbReference type="Proteomes" id="UP000300237"/>
    </source>
</evidence>
<organism evidence="2 6">
    <name type="scientific">Mycobacterium tuberculosis</name>
    <dbReference type="NCBI Taxonomy" id="1773"/>
    <lineage>
        <taxon>Bacteria</taxon>
        <taxon>Bacillati</taxon>
        <taxon>Actinomycetota</taxon>
        <taxon>Actinomycetes</taxon>
        <taxon>Mycobacteriales</taxon>
        <taxon>Mycobacteriaceae</taxon>
        <taxon>Mycobacterium</taxon>
        <taxon>Mycobacterium tuberculosis complex</taxon>
    </lineage>
</organism>
<proteinExistence type="predicted"/>
<sequence length="217" mass="23333">MPQFDKRQMPTTGGGRWPCPRPAPGQSPAPSLPSPTRHIQSPRRLCLPESVPRPGTSMPARHQPNRISGCSRECLPTTTHCRGSSASADHRLESAESIQRLTEFEMKLKFARLSTAILGCAAALVFPASVASADPPDPHQPDMTKGYCPGGRWGFGDLAVCDGEKYPDGSFWHQWMQTWFTGPQFYFDCVSGGEPLPGPPPPGGCGGAIPSEQPNAP</sequence>
<reference evidence="5 9" key="5">
    <citation type="submission" date="2018-08" db="EMBL/GenBank/DDBJ databases">
        <authorList>
            <person name="Fokvardsen B D."/>
            <person name="Norman A."/>
        </authorList>
    </citation>
    <scope>NUCLEOTIDE SEQUENCE [LARGE SCALE GENOMIC DNA]</scope>
    <source>
        <strain evidence="5 9">DKC2</strain>
    </source>
</reference>
<reference evidence="2 6" key="2">
    <citation type="submission" date="2015-03" db="EMBL/GenBank/DDBJ databases">
        <authorList>
            <consortium name="Pathogen Informatics"/>
        </authorList>
    </citation>
    <scope>NUCLEOTIDE SEQUENCE [LARGE SCALE GENOMIC DNA]</scope>
    <source>
        <strain evidence="2 6">Bir 187</strain>
    </source>
</reference>
<reference evidence="4 8" key="4">
    <citation type="submission" date="2017-02" db="EMBL/GenBank/DDBJ databases">
        <title>Protein polymorphisms may explain contrasting epidemiological fitness of two variants of a multidrug-resistant Mycobacterium tuberculosis strain.</title>
        <authorList>
            <person name="Bigi M.M."/>
            <person name="Lopez B."/>
            <person name="Blanco F.C."/>
            <person name="Sasiain M.C."/>
            <person name="De La Barrera S."/>
            <person name="Ritacco V."/>
            <person name="Bigi F."/>
            <person name="Soria M.A."/>
        </authorList>
    </citation>
    <scope>NUCLEOTIDE SEQUENCE [LARGE SCALE GENOMIC DNA]</scope>
    <source>
        <strain evidence="4 8">6548</strain>
    </source>
</reference>
<evidence type="ECO:0000313" key="7">
    <source>
        <dbReference type="Proteomes" id="UP000050139"/>
    </source>
</evidence>
<dbReference type="EMBL" id="LWDQ01000001">
    <property type="protein sequence ID" value="OMH57922.1"/>
    <property type="molecule type" value="Genomic_DNA"/>
</dbReference>
<protein>
    <submittedName>
        <fullName evidence="2">Uncharacterized protein</fullName>
    </submittedName>
</protein>
<feature type="region of interest" description="Disordered" evidence="1">
    <location>
        <begin position="197"/>
        <end position="217"/>
    </location>
</feature>
<evidence type="ECO:0000313" key="8">
    <source>
        <dbReference type="Proteomes" id="UP000189452"/>
    </source>
</evidence>
<accession>A0A0E7XU33</accession>
<evidence type="ECO:0000256" key="1">
    <source>
        <dbReference type="SAM" id="MobiDB-lite"/>
    </source>
</evidence>
<dbReference type="Proteomes" id="UP000189452">
    <property type="component" value="Chromosome"/>
</dbReference>
<dbReference type="EMBL" id="COPH01000004">
    <property type="protein sequence ID" value="CLV60942.1"/>
    <property type="molecule type" value="Genomic_DNA"/>
</dbReference>